<keyword evidence="1" id="KW-0732">Signal</keyword>
<reference evidence="3" key="1">
    <citation type="journal article" date="2019" name="Int. J. Syst. Evol. Microbiol.">
        <title>The Global Catalogue of Microorganisms (GCM) 10K type strain sequencing project: providing services to taxonomists for standard genome sequencing and annotation.</title>
        <authorList>
            <consortium name="The Broad Institute Genomics Platform"/>
            <consortium name="The Broad Institute Genome Sequencing Center for Infectious Disease"/>
            <person name="Wu L."/>
            <person name="Ma J."/>
        </authorList>
    </citation>
    <scope>NUCLEOTIDE SEQUENCE [LARGE SCALE GENOMIC DNA]</scope>
    <source>
        <strain evidence="3">CCUG 63419</strain>
    </source>
</reference>
<feature type="signal peptide" evidence="1">
    <location>
        <begin position="1"/>
        <end position="18"/>
    </location>
</feature>
<feature type="chain" id="PRO_5045339436" description="Lipoprotein" evidence="1">
    <location>
        <begin position="19"/>
        <end position="71"/>
    </location>
</feature>
<dbReference type="EMBL" id="JBHTIT010000001">
    <property type="protein sequence ID" value="MFD0950410.1"/>
    <property type="molecule type" value="Genomic_DNA"/>
</dbReference>
<keyword evidence="3" id="KW-1185">Reference proteome</keyword>
<accession>A0ABW3HHL1</accession>
<evidence type="ECO:0008006" key="4">
    <source>
        <dbReference type="Google" id="ProtNLM"/>
    </source>
</evidence>
<dbReference type="Proteomes" id="UP001597044">
    <property type="component" value="Unassembled WGS sequence"/>
</dbReference>
<dbReference type="RefSeq" id="WP_340676128.1">
    <property type="nucleotide sequence ID" value="NZ_JBHTIT010000001.1"/>
</dbReference>
<comment type="caution">
    <text evidence="2">The sequence shown here is derived from an EMBL/GenBank/DDBJ whole genome shotgun (WGS) entry which is preliminary data.</text>
</comment>
<proteinExistence type="predicted"/>
<evidence type="ECO:0000256" key="1">
    <source>
        <dbReference type="SAM" id="SignalP"/>
    </source>
</evidence>
<protein>
    <recommendedName>
        <fullName evidence="4">Lipoprotein</fullName>
    </recommendedName>
</protein>
<gene>
    <name evidence="2" type="ORF">ACFQ0F_08430</name>
</gene>
<organism evidence="2 3">
    <name type="scientific">Paraperlucidibaca wandonensis</name>
    <dbReference type="NCBI Taxonomy" id="1268273"/>
    <lineage>
        <taxon>Bacteria</taxon>
        <taxon>Pseudomonadati</taxon>
        <taxon>Pseudomonadota</taxon>
        <taxon>Gammaproteobacteria</taxon>
        <taxon>Moraxellales</taxon>
        <taxon>Moraxellaceae</taxon>
        <taxon>Paraperlucidibaca</taxon>
    </lineage>
</organism>
<evidence type="ECO:0000313" key="2">
    <source>
        <dbReference type="EMBL" id="MFD0950410.1"/>
    </source>
</evidence>
<sequence>MNKFTPLALVTVAAFALAACDGENNKAVANDGFVAEVRALLNDMSEAMEPMQALFDRLIATTPETTEPEPL</sequence>
<evidence type="ECO:0000313" key="3">
    <source>
        <dbReference type="Proteomes" id="UP001597044"/>
    </source>
</evidence>
<name>A0ABW3HHL1_9GAMM</name>
<dbReference type="PROSITE" id="PS51257">
    <property type="entry name" value="PROKAR_LIPOPROTEIN"/>
    <property type="match status" value="1"/>
</dbReference>